<organism evidence="2 3">
    <name type="scientific">Rhodopirellula maiorica SM1</name>
    <dbReference type="NCBI Taxonomy" id="1265738"/>
    <lineage>
        <taxon>Bacteria</taxon>
        <taxon>Pseudomonadati</taxon>
        <taxon>Planctomycetota</taxon>
        <taxon>Planctomycetia</taxon>
        <taxon>Pirellulales</taxon>
        <taxon>Pirellulaceae</taxon>
        <taxon>Novipirellula</taxon>
    </lineage>
</organism>
<gene>
    <name evidence="2" type="ORF">RMSM_07474</name>
</gene>
<sequence length="94" mass="10683">MLSQLKVKLSLELRSAGGVILPDGRGDNGWWCNFVLATVQWGGLLSKTRRNSKFFPSLMFLLFGFPTVFPSFSLASRMAISSHRTFKFIIQRIR</sequence>
<comment type="caution">
    <text evidence="2">The sequence shown here is derived from an EMBL/GenBank/DDBJ whole genome shotgun (WGS) entry which is preliminary data.</text>
</comment>
<dbReference type="AlphaFoldDB" id="M5RJP1"/>
<keyword evidence="1" id="KW-0812">Transmembrane</keyword>
<keyword evidence="3" id="KW-1185">Reference proteome</keyword>
<evidence type="ECO:0000313" key="2">
    <source>
        <dbReference type="EMBL" id="EMI15597.1"/>
    </source>
</evidence>
<dbReference type="PATRIC" id="fig|1265738.3.peg.7454"/>
<dbReference type="EMBL" id="ANOG01001064">
    <property type="protein sequence ID" value="EMI15597.1"/>
    <property type="molecule type" value="Genomic_DNA"/>
</dbReference>
<keyword evidence="1" id="KW-0472">Membrane</keyword>
<keyword evidence="1" id="KW-1133">Transmembrane helix</keyword>
<proteinExistence type="predicted"/>
<reference evidence="2 3" key="1">
    <citation type="journal article" date="2013" name="Mar. Genomics">
        <title>Expression of sulfatases in Rhodopirellula baltica and the diversity of sulfatases in the genus Rhodopirellula.</title>
        <authorList>
            <person name="Wegner C.E."/>
            <person name="Richter-Heitmann T."/>
            <person name="Klindworth A."/>
            <person name="Klockow C."/>
            <person name="Richter M."/>
            <person name="Achstetter T."/>
            <person name="Glockner F.O."/>
            <person name="Harder J."/>
        </authorList>
    </citation>
    <scope>NUCLEOTIDE SEQUENCE [LARGE SCALE GENOMIC DNA]</scope>
    <source>
        <strain evidence="2 3">SM1</strain>
    </source>
</reference>
<protein>
    <submittedName>
        <fullName evidence="2">Uncharacterized protein</fullName>
    </submittedName>
</protein>
<evidence type="ECO:0000256" key="1">
    <source>
        <dbReference type="SAM" id="Phobius"/>
    </source>
</evidence>
<dbReference type="Proteomes" id="UP000011991">
    <property type="component" value="Unassembled WGS sequence"/>
</dbReference>
<accession>M5RJP1</accession>
<feature type="transmembrane region" description="Helical" evidence="1">
    <location>
        <begin position="54"/>
        <end position="75"/>
    </location>
</feature>
<evidence type="ECO:0000313" key="3">
    <source>
        <dbReference type="Proteomes" id="UP000011991"/>
    </source>
</evidence>
<name>M5RJP1_9BACT</name>